<dbReference type="AlphaFoldDB" id="J9GKH0"/>
<sequence>MSFTANLSQRHFDAALFTDYTAVLRTLVFSAKTFIVLCRAKNLGTEKTVAFRLLGTIVNRFRLLDFTVRPGADLFRASKPDADRVEMIIRLNLVENIVKRHTHRLIFLS</sequence>
<dbReference type="EMBL" id="AMCI01000776">
    <property type="protein sequence ID" value="EJX07834.1"/>
    <property type="molecule type" value="Genomic_DNA"/>
</dbReference>
<name>J9GKH0_9ZZZZ</name>
<organism evidence="1">
    <name type="scientific">gut metagenome</name>
    <dbReference type="NCBI Taxonomy" id="749906"/>
    <lineage>
        <taxon>unclassified sequences</taxon>
        <taxon>metagenomes</taxon>
        <taxon>organismal metagenomes</taxon>
    </lineage>
</organism>
<proteinExistence type="predicted"/>
<accession>J9GKH0</accession>
<protein>
    <submittedName>
        <fullName evidence="1">Uncharacterized protein</fullName>
    </submittedName>
</protein>
<gene>
    <name evidence="1" type="ORF">EVA_04055</name>
</gene>
<comment type="caution">
    <text evidence="1">The sequence shown here is derived from an EMBL/GenBank/DDBJ whole genome shotgun (WGS) entry which is preliminary data.</text>
</comment>
<reference evidence="1" key="1">
    <citation type="journal article" date="2012" name="PLoS ONE">
        <title>Gene sets for utilization of primary and secondary nutrition supplies in the distal gut of endangered iberian lynx.</title>
        <authorList>
            <person name="Alcaide M."/>
            <person name="Messina E."/>
            <person name="Richter M."/>
            <person name="Bargiela R."/>
            <person name="Peplies J."/>
            <person name="Huws S.A."/>
            <person name="Newbold C.J."/>
            <person name="Golyshin P.N."/>
            <person name="Simon M.A."/>
            <person name="Lopez G."/>
            <person name="Yakimov M.M."/>
            <person name="Ferrer M."/>
        </authorList>
    </citation>
    <scope>NUCLEOTIDE SEQUENCE</scope>
</reference>
<evidence type="ECO:0000313" key="1">
    <source>
        <dbReference type="EMBL" id="EJX07834.1"/>
    </source>
</evidence>